<accession>C8VYH2</accession>
<proteinExistence type="predicted"/>
<dbReference type="KEGG" id="dae:Dtox_2018"/>
<dbReference type="EMBL" id="CP001720">
    <property type="protein sequence ID" value="ACV62853.1"/>
    <property type="molecule type" value="Genomic_DNA"/>
</dbReference>
<sequence length="33" mass="3749">MENGVVYASLCCLIKLFDALLIETITKYCGFIY</sequence>
<dbReference type="Proteomes" id="UP000002217">
    <property type="component" value="Chromosome"/>
</dbReference>
<organism evidence="1 2">
    <name type="scientific">Desulfofarcimen acetoxidans (strain ATCC 49208 / DSM 771 / KCTC 5769 / VKM B-1644 / 5575)</name>
    <name type="common">Desulfotomaculum acetoxidans</name>
    <dbReference type="NCBI Taxonomy" id="485916"/>
    <lineage>
        <taxon>Bacteria</taxon>
        <taxon>Bacillati</taxon>
        <taxon>Bacillota</taxon>
        <taxon>Clostridia</taxon>
        <taxon>Eubacteriales</taxon>
        <taxon>Peptococcaceae</taxon>
        <taxon>Desulfofarcimen</taxon>
    </lineage>
</organism>
<gene>
    <name evidence="1" type="ordered locus">Dtox_2018</name>
</gene>
<dbReference type="AlphaFoldDB" id="C8VYH2"/>
<evidence type="ECO:0000313" key="1">
    <source>
        <dbReference type="EMBL" id="ACV62853.1"/>
    </source>
</evidence>
<dbReference type="STRING" id="485916.Dtox_2018"/>
<dbReference type="HOGENOM" id="CLU_3381523_0_0_9"/>
<name>C8VYH2_DESAS</name>
<keyword evidence="2" id="KW-1185">Reference proteome</keyword>
<reference evidence="1 2" key="1">
    <citation type="journal article" date="2009" name="Stand. Genomic Sci.">
        <title>Complete genome sequence of Desulfotomaculum acetoxidans type strain (5575).</title>
        <authorList>
            <person name="Spring S."/>
            <person name="Lapidus A."/>
            <person name="Schroder M."/>
            <person name="Gleim D."/>
            <person name="Sims D."/>
            <person name="Meincke L."/>
            <person name="Glavina Del Rio T."/>
            <person name="Tice H."/>
            <person name="Copeland A."/>
            <person name="Cheng J.F."/>
            <person name="Lucas S."/>
            <person name="Chen F."/>
            <person name="Nolan M."/>
            <person name="Bruce D."/>
            <person name="Goodwin L."/>
            <person name="Pitluck S."/>
            <person name="Ivanova N."/>
            <person name="Mavromatis K."/>
            <person name="Mikhailova N."/>
            <person name="Pati A."/>
            <person name="Chen A."/>
            <person name="Palaniappan K."/>
            <person name="Land M."/>
            <person name="Hauser L."/>
            <person name="Chang Y.J."/>
            <person name="Jeffries C.D."/>
            <person name="Chain P."/>
            <person name="Saunders E."/>
            <person name="Brettin T."/>
            <person name="Detter J.C."/>
            <person name="Goker M."/>
            <person name="Bristow J."/>
            <person name="Eisen J.A."/>
            <person name="Markowitz V."/>
            <person name="Hugenholtz P."/>
            <person name="Kyrpides N.C."/>
            <person name="Klenk H.P."/>
            <person name="Han C."/>
        </authorList>
    </citation>
    <scope>NUCLEOTIDE SEQUENCE [LARGE SCALE GENOMIC DNA]</scope>
    <source>
        <strain evidence="2">ATCC 49208 / DSM 771 / VKM B-1644</strain>
    </source>
</reference>
<evidence type="ECO:0000313" key="2">
    <source>
        <dbReference type="Proteomes" id="UP000002217"/>
    </source>
</evidence>
<protein>
    <submittedName>
        <fullName evidence="1">Uncharacterized protein</fullName>
    </submittedName>
</protein>